<dbReference type="RefSeq" id="WP_380701431.1">
    <property type="nucleotide sequence ID" value="NZ_JBHSAP010000004.1"/>
</dbReference>
<sequence>MRDKCIETYVRGSMFMREAVRKVLVERKGATTVEYVAVLAGAAALGAVILSTVEGEKGVGALIKKKITNIIKGIKS</sequence>
<protein>
    <recommendedName>
        <fullName evidence="3">DUF4244 domain-containing protein</fullName>
    </recommendedName>
</protein>
<reference evidence="2" key="1">
    <citation type="journal article" date="2019" name="Int. J. Syst. Evol. Microbiol.">
        <title>The Global Catalogue of Microorganisms (GCM) 10K type strain sequencing project: providing services to taxonomists for standard genome sequencing and annotation.</title>
        <authorList>
            <consortium name="The Broad Institute Genomics Platform"/>
            <consortium name="The Broad Institute Genome Sequencing Center for Infectious Disease"/>
            <person name="Wu L."/>
            <person name="Ma J."/>
        </authorList>
    </citation>
    <scope>NUCLEOTIDE SEQUENCE [LARGE SCALE GENOMIC DNA]</scope>
    <source>
        <strain evidence="2">IBRC-M 10813</strain>
    </source>
</reference>
<comment type="caution">
    <text evidence="1">The sequence shown here is derived from an EMBL/GenBank/DDBJ whole genome shotgun (WGS) entry which is preliminary data.</text>
</comment>
<dbReference type="EMBL" id="JBHSAP010000004">
    <property type="protein sequence ID" value="MFC4075478.1"/>
    <property type="molecule type" value="Genomic_DNA"/>
</dbReference>
<evidence type="ECO:0000313" key="2">
    <source>
        <dbReference type="Proteomes" id="UP001595843"/>
    </source>
</evidence>
<keyword evidence="2" id="KW-1185">Reference proteome</keyword>
<proteinExistence type="predicted"/>
<dbReference type="Proteomes" id="UP001595843">
    <property type="component" value="Unassembled WGS sequence"/>
</dbReference>
<evidence type="ECO:0000313" key="1">
    <source>
        <dbReference type="EMBL" id="MFC4075478.1"/>
    </source>
</evidence>
<organism evidence="1 2">
    <name type="scientific">Salinithrix halophila</name>
    <dbReference type="NCBI Taxonomy" id="1485204"/>
    <lineage>
        <taxon>Bacteria</taxon>
        <taxon>Bacillati</taxon>
        <taxon>Bacillota</taxon>
        <taxon>Bacilli</taxon>
        <taxon>Bacillales</taxon>
        <taxon>Thermoactinomycetaceae</taxon>
        <taxon>Salinithrix</taxon>
    </lineage>
</organism>
<evidence type="ECO:0008006" key="3">
    <source>
        <dbReference type="Google" id="ProtNLM"/>
    </source>
</evidence>
<accession>A0ABV8J9B7</accession>
<name>A0ABV8J9B7_9BACL</name>
<gene>
    <name evidence="1" type="ORF">ACFOUO_01485</name>
</gene>